<dbReference type="PROSITE" id="PS51257">
    <property type="entry name" value="PROKAR_LIPOPROTEIN"/>
    <property type="match status" value="1"/>
</dbReference>
<feature type="transmembrane region" description="Helical" evidence="1">
    <location>
        <begin position="187"/>
        <end position="205"/>
    </location>
</feature>
<dbReference type="Pfam" id="PF01569">
    <property type="entry name" value="PAP2"/>
    <property type="match status" value="1"/>
</dbReference>
<evidence type="ECO:0000259" key="2">
    <source>
        <dbReference type="SMART" id="SM00014"/>
    </source>
</evidence>
<feature type="transmembrane region" description="Helical" evidence="1">
    <location>
        <begin position="89"/>
        <end position="106"/>
    </location>
</feature>
<dbReference type="PANTHER" id="PTHR14969">
    <property type="entry name" value="SPHINGOSINE-1-PHOSPHATE PHOSPHOHYDROLASE"/>
    <property type="match status" value="1"/>
</dbReference>
<keyword evidence="1" id="KW-1133">Transmembrane helix</keyword>
<keyword evidence="4" id="KW-1185">Reference proteome</keyword>
<dbReference type="SMART" id="SM00014">
    <property type="entry name" value="acidPPc"/>
    <property type="match status" value="1"/>
</dbReference>
<dbReference type="AlphaFoldDB" id="A0A0R2DC55"/>
<feature type="transmembrane region" description="Helical" evidence="1">
    <location>
        <begin position="159"/>
        <end position="181"/>
    </location>
</feature>
<dbReference type="RefSeq" id="WP_061777091.1">
    <property type="nucleotide sequence ID" value="NZ_AYZH01000018.1"/>
</dbReference>
<sequence>MPTISKRRWQLTVFAAAIFILLLLGVSCQQAWVGKLDQAIIHLVRQPLPHAIQQLIITVTKSGNPHPVTWVTLILAAGLVIIQRYRGALFLTFNVLIWAGLGNSFIKHLVQRPRPTVERLVAASSFSFPSGHSITAMLLWGTLMVILPQILIRHPRALVVVQVLLGIWIFLIGVSRIYVGVHYPSDVLAGWSLGFVLLTVTQWFLTRYGDEL</sequence>
<evidence type="ECO:0000313" key="4">
    <source>
        <dbReference type="Proteomes" id="UP000051589"/>
    </source>
</evidence>
<dbReference type="EMBL" id="AYZH01000018">
    <property type="protein sequence ID" value="KRN01616.1"/>
    <property type="molecule type" value="Genomic_DNA"/>
</dbReference>
<gene>
    <name evidence="3" type="ORF">FD13_GL000758</name>
</gene>
<reference evidence="3 4" key="1">
    <citation type="journal article" date="2015" name="Genome Announc.">
        <title>Expanding the biotechnology potential of lactobacilli through comparative genomics of 213 strains and associated genera.</title>
        <authorList>
            <person name="Sun Z."/>
            <person name="Harris H.M."/>
            <person name="McCann A."/>
            <person name="Guo C."/>
            <person name="Argimon S."/>
            <person name="Zhang W."/>
            <person name="Yang X."/>
            <person name="Jeffery I.B."/>
            <person name="Cooney J.C."/>
            <person name="Kagawa T.F."/>
            <person name="Liu W."/>
            <person name="Song Y."/>
            <person name="Salvetti E."/>
            <person name="Wrobel A."/>
            <person name="Rasinkangas P."/>
            <person name="Parkhill J."/>
            <person name="Rea M.C."/>
            <person name="O'Sullivan O."/>
            <person name="Ritari J."/>
            <person name="Douillard F.P."/>
            <person name="Paul Ross R."/>
            <person name="Yang R."/>
            <person name="Briner A.E."/>
            <person name="Felis G.E."/>
            <person name="de Vos W.M."/>
            <person name="Barrangou R."/>
            <person name="Klaenhammer T.R."/>
            <person name="Caufield P.W."/>
            <person name="Cui Y."/>
            <person name="Zhang H."/>
            <person name="O'Toole P.W."/>
        </authorList>
    </citation>
    <scope>NUCLEOTIDE SEQUENCE [LARGE SCALE GENOMIC DNA]</scope>
    <source>
        <strain evidence="3 4">DSM 21775</strain>
    </source>
</reference>
<keyword evidence="1" id="KW-0472">Membrane</keyword>
<feature type="domain" description="Phosphatidic acid phosphatase type 2/haloperoxidase" evidence="2">
    <location>
        <begin position="85"/>
        <end position="202"/>
    </location>
</feature>
<organism evidence="3 4">
    <name type="scientific">Levilactobacillus senmaizukei DSM 21775 = NBRC 103853</name>
    <dbReference type="NCBI Taxonomy" id="1423803"/>
    <lineage>
        <taxon>Bacteria</taxon>
        <taxon>Bacillati</taxon>
        <taxon>Bacillota</taxon>
        <taxon>Bacilli</taxon>
        <taxon>Lactobacillales</taxon>
        <taxon>Lactobacillaceae</taxon>
        <taxon>Levilactobacillus</taxon>
    </lineage>
</organism>
<dbReference type="Gene3D" id="1.20.144.10">
    <property type="entry name" value="Phosphatidic acid phosphatase type 2/haloperoxidase"/>
    <property type="match status" value="2"/>
</dbReference>
<dbReference type="STRING" id="1423803.FD13_GL000758"/>
<keyword evidence="1" id="KW-0812">Transmembrane</keyword>
<dbReference type="PATRIC" id="fig|1423803.3.peg.756"/>
<feature type="transmembrane region" description="Helical" evidence="1">
    <location>
        <begin position="126"/>
        <end position="147"/>
    </location>
</feature>
<evidence type="ECO:0000256" key="1">
    <source>
        <dbReference type="SAM" id="Phobius"/>
    </source>
</evidence>
<comment type="caution">
    <text evidence="3">The sequence shown here is derived from an EMBL/GenBank/DDBJ whole genome shotgun (WGS) entry which is preliminary data.</text>
</comment>
<name>A0A0R2DC55_9LACO</name>
<dbReference type="InterPro" id="IPR036938">
    <property type="entry name" value="PAP2/HPO_sf"/>
</dbReference>
<dbReference type="Proteomes" id="UP000051589">
    <property type="component" value="Unassembled WGS sequence"/>
</dbReference>
<evidence type="ECO:0000313" key="3">
    <source>
        <dbReference type="EMBL" id="KRN01616.1"/>
    </source>
</evidence>
<dbReference type="PANTHER" id="PTHR14969:SF13">
    <property type="entry name" value="AT30094P"/>
    <property type="match status" value="1"/>
</dbReference>
<protein>
    <submittedName>
        <fullName evidence="3">Membrane-associated phospholipid phosphatase</fullName>
    </submittedName>
</protein>
<dbReference type="InterPro" id="IPR000326">
    <property type="entry name" value="PAP2/HPO"/>
</dbReference>
<proteinExistence type="predicted"/>
<accession>A0A0R2DC55</accession>
<dbReference type="OrthoDB" id="9789113at2"/>
<dbReference type="CDD" id="cd03392">
    <property type="entry name" value="PAP2_like_2"/>
    <property type="match status" value="1"/>
</dbReference>
<dbReference type="SUPFAM" id="SSF48317">
    <property type="entry name" value="Acid phosphatase/Vanadium-dependent haloperoxidase"/>
    <property type="match status" value="1"/>
</dbReference>